<evidence type="ECO:0000259" key="1">
    <source>
        <dbReference type="Pfam" id="PF26136"/>
    </source>
</evidence>
<evidence type="ECO:0000313" key="2">
    <source>
        <dbReference type="EMBL" id="MFI7443935.1"/>
    </source>
</evidence>
<dbReference type="Proteomes" id="UP001612928">
    <property type="component" value="Unassembled WGS sequence"/>
</dbReference>
<dbReference type="InterPro" id="IPR058711">
    <property type="entry name" value="SCO6045-like_C"/>
</dbReference>
<protein>
    <recommendedName>
        <fullName evidence="1">SCO6045-like C-terminal domain-containing protein</fullName>
    </recommendedName>
</protein>
<evidence type="ECO:0000313" key="3">
    <source>
        <dbReference type="Proteomes" id="UP001612928"/>
    </source>
</evidence>
<dbReference type="RefSeq" id="WP_397024135.1">
    <property type="nucleotide sequence ID" value="NZ_JBITMB010000007.1"/>
</dbReference>
<dbReference type="Pfam" id="PF26136">
    <property type="entry name" value="SCO6045_C"/>
    <property type="match status" value="1"/>
</dbReference>
<dbReference type="EMBL" id="JBITMB010000007">
    <property type="protein sequence ID" value="MFI7443935.1"/>
    <property type="molecule type" value="Genomic_DNA"/>
</dbReference>
<name>A0ABW8AB64_9ACTN</name>
<sequence>MPDRRAPDGPADDTPAVEERRERLARAQHDLLAALVAAGPRPDGFDEGRLRVQAAGLIAKRRGLVARSAPDLVARLGPRFTTLFAEYAGGRPRPPGGSRADALAFAAWLGLPPAPEAPRPGLLGRLLRRRTG</sequence>
<accession>A0ABW8AB64</accession>
<gene>
    <name evidence="2" type="ORF">ACIBP5_28530</name>
</gene>
<reference evidence="2 3" key="1">
    <citation type="submission" date="2024-10" db="EMBL/GenBank/DDBJ databases">
        <title>The Natural Products Discovery Center: Release of the First 8490 Sequenced Strains for Exploring Actinobacteria Biosynthetic Diversity.</title>
        <authorList>
            <person name="Kalkreuter E."/>
            <person name="Kautsar S.A."/>
            <person name="Yang D."/>
            <person name="Bader C.D."/>
            <person name="Teijaro C.N."/>
            <person name="Fluegel L."/>
            <person name="Davis C.M."/>
            <person name="Simpson J.R."/>
            <person name="Lauterbach L."/>
            <person name="Steele A.D."/>
            <person name="Gui C."/>
            <person name="Meng S."/>
            <person name="Li G."/>
            <person name="Viehrig K."/>
            <person name="Ye F."/>
            <person name="Su P."/>
            <person name="Kiefer A.F."/>
            <person name="Nichols A."/>
            <person name="Cepeda A.J."/>
            <person name="Yan W."/>
            <person name="Fan B."/>
            <person name="Jiang Y."/>
            <person name="Adhikari A."/>
            <person name="Zheng C.-J."/>
            <person name="Schuster L."/>
            <person name="Cowan T.M."/>
            <person name="Smanski M.J."/>
            <person name="Chevrette M.G."/>
            <person name="De Carvalho L.P.S."/>
            <person name="Shen B."/>
        </authorList>
    </citation>
    <scope>NUCLEOTIDE SEQUENCE [LARGE SCALE GENOMIC DNA]</scope>
    <source>
        <strain evidence="2 3">NPDC049503</strain>
    </source>
</reference>
<feature type="domain" description="SCO6045-like C-terminal" evidence="1">
    <location>
        <begin position="25"/>
        <end position="109"/>
    </location>
</feature>
<organism evidence="2 3">
    <name type="scientific">Nonomuraea indica</name>
    <dbReference type="NCBI Taxonomy" id="1581193"/>
    <lineage>
        <taxon>Bacteria</taxon>
        <taxon>Bacillati</taxon>
        <taxon>Actinomycetota</taxon>
        <taxon>Actinomycetes</taxon>
        <taxon>Streptosporangiales</taxon>
        <taxon>Streptosporangiaceae</taxon>
        <taxon>Nonomuraea</taxon>
    </lineage>
</organism>
<keyword evidence="3" id="KW-1185">Reference proteome</keyword>
<proteinExistence type="predicted"/>
<comment type="caution">
    <text evidence="2">The sequence shown here is derived from an EMBL/GenBank/DDBJ whole genome shotgun (WGS) entry which is preliminary data.</text>
</comment>